<keyword evidence="2" id="KW-0472">Membrane</keyword>
<dbReference type="AlphaFoldDB" id="A0A8K1CQU7"/>
<sequence length="1273" mass="146441">MVTEAGCSTEPPCQTRNSHGRYPFSPHVDDLHIYRDVEQSTSVSVRDILTGRRHRIPIPQSDIDAHINFSCMRFLVSIFSLLLVISDIPRTGFSTDLPTFFPHVAPEVYMYYGPYDFPLSHIDRKRENNTVSRFDGHAGGVPIDSVSLWAHKYDTLSIAPRAVADYLRVKSFPPCVLYKGACSSPRISLETTFTMMDDLISALHNRYFQHSTDKGLPMTFYTKNRWVDRLHHFLFGKWFTVREDNRLSMIHHFASNDLAPVCSPHRKGPARPLMCDDTIAWHCESPVENATTRISIDEHVDLRLELLRQEHPTLKVELFLFSSRSGLVSTRPKLLPQVQFSTNLFQVVAFIRGQQCSDDKTCETVFIDDYRYERATLESNARLWAPILTVLRGTAQGYVWLRLAFLWWGCFRARSCELKYCHSSLWVKCLATWRTFFLIPSHVIIYSSWFPVCCYALAHLIDCDLTHLVSDNFWNSLNGFVDFNLLRYIEVASVQMRNVWWLALAWKVVLLLANSHLMIERIRQWQPFDGVLGIRDIPRTGIGVHLDGIFASRGPGIAIVFGPYNFPIAHIVRANSTEINGTEVFLKTSFSFTGQSGSAAIDSINVWTHKFDSLSIPLRAMTQHLDISSVPRCLLYKEPCLTPTLSLQTVFTMLDDLLTAIQTRYFHDEDAALPVVFHTTTYWIDRLHHVLLKQFWKRIDKRLHTVHHYTTSPLSNSSRPISVCSPELRPSAKSFVCNHFAPWGCDDPAFGSRLLIADHINQRVRMLQREYPTLHVDLTLFSSRVAYQSPTRSLIPVVHYVNERDEVVTLVRGRYCLQDDCITVFVNEYRYERHFLQHNADEWMGCLTVLRGAAQLYVWLHIVLLWWGCYRAETSKCESRGCRTPLQRCAVAWRAFFRTPGHIVVYSSWFPVCCYSLAHVIDSGIVQNVNESYWNSRNGFLDFEFLTYVRIASIQMRNIWVLALFWKTALILHAHLMAGRARKWRPQAGVLAIRAVFISVTSALTVFSFFRALSFRNTNITVFHELSRHIAVDDERRASSFINNSEFGFTLDAKTVLFASLLVGLPTGLLQLVIQLTTRCPSCFVFCRSFYIPLSAGVLYPASAQGIFWYIPRIRSIHQENSYSQWKSNWQLIRSSITKLISLPQRIPICCVCDSSPSTLHWKNIQGCTRHEHIFDVASRDKALWSIVRLVHITFLSDPWQLIRLYGIGQPLYLYRLRMSAEWGSDDKESNEDQSPCFLSPLRPEHQREPAHVKLVAEVDSSVVPWTALVNCG</sequence>
<reference evidence="3" key="1">
    <citation type="submission" date="2019-03" db="EMBL/GenBank/DDBJ databases">
        <title>Long read genome sequence of the mycoparasitic Pythium oligandrum ATCC 38472 isolated from sugarbeet rhizosphere.</title>
        <authorList>
            <person name="Gaulin E."/>
        </authorList>
    </citation>
    <scope>NUCLEOTIDE SEQUENCE</scope>
    <source>
        <strain evidence="3">ATCC 38472_TT</strain>
    </source>
</reference>
<gene>
    <name evidence="3" type="ORF">Poli38472_012424</name>
</gene>
<feature type="transmembrane region" description="Helical" evidence="2">
    <location>
        <begin position="1056"/>
        <end position="1078"/>
    </location>
</feature>
<comment type="caution">
    <text evidence="3">The sequence shown here is derived from an EMBL/GenBank/DDBJ whole genome shotgun (WGS) entry which is preliminary data.</text>
</comment>
<keyword evidence="2" id="KW-0812">Transmembrane</keyword>
<feature type="transmembrane region" description="Helical" evidence="2">
    <location>
        <begin position="1090"/>
        <end position="1111"/>
    </location>
</feature>
<evidence type="ECO:0000313" key="4">
    <source>
        <dbReference type="Proteomes" id="UP000794436"/>
    </source>
</evidence>
<protein>
    <submittedName>
        <fullName evidence="3">Uncharacterized protein</fullName>
    </submittedName>
</protein>
<name>A0A8K1CQU7_PYTOL</name>
<feature type="transmembrane region" description="Helical" evidence="2">
    <location>
        <begin position="990"/>
        <end position="1010"/>
    </location>
</feature>
<evidence type="ECO:0000313" key="3">
    <source>
        <dbReference type="EMBL" id="TMW67308.1"/>
    </source>
</evidence>
<dbReference type="OrthoDB" id="68488at2759"/>
<evidence type="ECO:0000256" key="1">
    <source>
        <dbReference type="SAM" id="MobiDB-lite"/>
    </source>
</evidence>
<organism evidence="3 4">
    <name type="scientific">Pythium oligandrum</name>
    <name type="common">Mycoparasitic fungus</name>
    <dbReference type="NCBI Taxonomy" id="41045"/>
    <lineage>
        <taxon>Eukaryota</taxon>
        <taxon>Sar</taxon>
        <taxon>Stramenopiles</taxon>
        <taxon>Oomycota</taxon>
        <taxon>Peronosporomycetes</taxon>
        <taxon>Pythiales</taxon>
        <taxon>Pythiaceae</taxon>
        <taxon>Pythium</taxon>
    </lineage>
</organism>
<proteinExistence type="predicted"/>
<keyword evidence="4" id="KW-1185">Reference proteome</keyword>
<dbReference type="EMBL" id="SPLM01000005">
    <property type="protein sequence ID" value="TMW67308.1"/>
    <property type="molecule type" value="Genomic_DNA"/>
</dbReference>
<feature type="region of interest" description="Disordered" evidence="1">
    <location>
        <begin position="1"/>
        <end position="21"/>
    </location>
</feature>
<evidence type="ECO:0000256" key="2">
    <source>
        <dbReference type="SAM" id="Phobius"/>
    </source>
</evidence>
<accession>A0A8K1CQU7</accession>
<dbReference type="Proteomes" id="UP000794436">
    <property type="component" value="Unassembled WGS sequence"/>
</dbReference>
<keyword evidence="2" id="KW-1133">Transmembrane helix</keyword>
<feature type="transmembrane region" description="Helical" evidence="2">
    <location>
        <begin position="959"/>
        <end position="978"/>
    </location>
</feature>